<evidence type="ECO:0000256" key="2">
    <source>
        <dbReference type="ARBA" id="ARBA00022598"/>
    </source>
</evidence>
<evidence type="ECO:0000256" key="3">
    <source>
        <dbReference type="ARBA" id="ARBA00022618"/>
    </source>
</evidence>
<dbReference type="HAMAP" id="MF_02019">
    <property type="entry name" value="MurF"/>
    <property type="match status" value="1"/>
</dbReference>
<keyword evidence="9 10" id="KW-0961">Cell wall biogenesis/degradation</keyword>
<dbReference type="NCBIfam" id="TIGR01143">
    <property type="entry name" value="murF"/>
    <property type="match status" value="1"/>
</dbReference>
<keyword evidence="7 10" id="KW-0573">Peptidoglycan synthesis</keyword>
<evidence type="ECO:0000256" key="11">
    <source>
        <dbReference type="RuleBase" id="RU004136"/>
    </source>
</evidence>
<dbReference type="SUPFAM" id="SSF63418">
    <property type="entry name" value="MurE/MurF N-terminal domain"/>
    <property type="match status" value="1"/>
</dbReference>
<dbReference type="AlphaFoldDB" id="A0A286G5R2"/>
<evidence type="ECO:0000256" key="5">
    <source>
        <dbReference type="ARBA" id="ARBA00022840"/>
    </source>
</evidence>
<dbReference type="InterPro" id="IPR035911">
    <property type="entry name" value="MurE/MurF_N"/>
</dbReference>
<comment type="pathway">
    <text evidence="10 11">Cell wall biogenesis; peptidoglycan biosynthesis.</text>
</comment>
<comment type="catalytic activity">
    <reaction evidence="10 11">
        <text>D-alanyl-D-alanine + UDP-N-acetyl-alpha-D-muramoyl-L-alanyl-gamma-D-glutamyl-meso-2,6-diaminopimelate + ATP = UDP-N-acetyl-alpha-D-muramoyl-L-alanyl-gamma-D-glutamyl-meso-2,6-diaminopimeloyl-D-alanyl-D-alanine + ADP + phosphate + H(+)</text>
        <dbReference type="Rhea" id="RHEA:28374"/>
        <dbReference type="ChEBI" id="CHEBI:15378"/>
        <dbReference type="ChEBI" id="CHEBI:30616"/>
        <dbReference type="ChEBI" id="CHEBI:43474"/>
        <dbReference type="ChEBI" id="CHEBI:57822"/>
        <dbReference type="ChEBI" id="CHEBI:61386"/>
        <dbReference type="ChEBI" id="CHEBI:83905"/>
        <dbReference type="ChEBI" id="CHEBI:456216"/>
        <dbReference type="EC" id="6.3.2.10"/>
    </reaction>
</comment>
<name>A0A286G5R2_9PROT</name>
<feature type="domain" description="Mur ligase N-terminal catalytic" evidence="12">
    <location>
        <begin position="28"/>
        <end position="73"/>
    </location>
</feature>
<evidence type="ECO:0000259" key="13">
    <source>
        <dbReference type="Pfam" id="PF02875"/>
    </source>
</evidence>
<dbReference type="InterPro" id="IPR036565">
    <property type="entry name" value="Mur-like_cat_sf"/>
</dbReference>
<gene>
    <name evidence="10" type="primary">murF</name>
    <name evidence="15" type="ORF">SAMN05421508_101582</name>
</gene>
<feature type="domain" description="Mur ligase central" evidence="14">
    <location>
        <begin position="110"/>
        <end position="299"/>
    </location>
</feature>
<evidence type="ECO:0000256" key="8">
    <source>
        <dbReference type="ARBA" id="ARBA00023306"/>
    </source>
</evidence>
<dbReference type="InterPro" id="IPR000713">
    <property type="entry name" value="Mur_ligase_N"/>
</dbReference>
<dbReference type="Gene3D" id="3.40.1190.10">
    <property type="entry name" value="Mur-like, catalytic domain"/>
    <property type="match status" value="1"/>
</dbReference>
<accession>A0A286G5R2</accession>
<dbReference type="GO" id="GO:0008360">
    <property type="term" value="P:regulation of cell shape"/>
    <property type="evidence" value="ECO:0007669"/>
    <property type="project" value="UniProtKB-KW"/>
</dbReference>
<dbReference type="InterPro" id="IPR005863">
    <property type="entry name" value="UDP-N-AcMur_synth"/>
</dbReference>
<evidence type="ECO:0000256" key="7">
    <source>
        <dbReference type="ARBA" id="ARBA00022984"/>
    </source>
</evidence>
<evidence type="ECO:0000256" key="6">
    <source>
        <dbReference type="ARBA" id="ARBA00022960"/>
    </source>
</evidence>
<dbReference type="Gene3D" id="3.40.1390.10">
    <property type="entry name" value="MurE/MurF, N-terminal domain"/>
    <property type="match status" value="1"/>
</dbReference>
<dbReference type="SUPFAM" id="SSF53623">
    <property type="entry name" value="MurD-like peptide ligases, catalytic domain"/>
    <property type="match status" value="1"/>
</dbReference>
<dbReference type="GO" id="GO:0047480">
    <property type="term" value="F:UDP-N-acetylmuramoyl-tripeptide-D-alanyl-D-alanine ligase activity"/>
    <property type="evidence" value="ECO:0007669"/>
    <property type="project" value="UniProtKB-UniRule"/>
</dbReference>
<dbReference type="InterPro" id="IPR004101">
    <property type="entry name" value="Mur_ligase_C"/>
</dbReference>
<dbReference type="InterPro" id="IPR013221">
    <property type="entry name" value="Mur_ligase_cen"/>
</dbReference>
<evidence type="ECO:0000313" key="15">
    <source>
        <dbReference type="EMBL" id="SOD90556.1"/>
    </source>
</evidence>
<dbReference type="EC" id="6.3.2.10" evidence="10 11"/>
<dbReference type="GO" id="GO:0008766">
    <property type="term" value="F:UDP-N-acetylmuramoylalanyl-D-glutamyl-2,6-diaminopimelate-D-alanyl-D-alanine ligase activity"/>
    <property type="evidence" value="ECO:0007669"/>
    <property type="project" value="RHEA"/>
</dbReference>
<evidence type="ECO:0000256" key="9">
    <source>
        <dbReference type="ARBA" id="ARBA00023316"/>
    </source>
</evidence>
<keyword evidence="8 10" id="KW-0131">Cell cycle</keyword>
<dbReference type="GO" id="GO:0071555">
    <property type="term" value="P:cell wall organization"/>
    <property type="evidence" value="ECO:0007669"/>
    <property type="project" value="UniProtKB-KW"/>
</dbReference>
<evidence type="ECO:0000313" key="16">
    <source>
        <dbReference type="Proteomes" id="UP000219621"/>
    </source>
</evidence>
<comment type="function">
    <text evidence="10 11">Involved in cell wall formation. Catalyzes the final step in the synthesis of UDP-N-acetylmuramoyl-pentapeptide, the precursor of murein.</text>
</comment>
<dbReference type="RefSeq" id="WP_097277458.1">
    <property type="nucleotide sequence ID" value="NZ_OCNJ01000001.1"/>
</dbReference>
<keyword evidence="4 10" id="KW-0547">Nucleotide-binding</keyword>
<comment type="subcellular location">
    <subcellularLocation>
        <location evidence="10 11">Cytoplasm</location>
    </subcellularLocation>
</comment>
<proteinExistence type="inferred from homology"/>
<evidence type="ECO:0000256" key="10">
    <source>
        <dbReference type="HAMAP-Rule" id="MF_02019"/>
    </source>
</evidence>
<keyword evidence="6 10" id="KW-0133">Cell shape</keyword>
<dbReference type="GO" id="GO:0051301">
    <property type="term" value="P:cell division"/>
    <property type="evidence" value="ECO:0007669"/>
    <property type="project" value="UniProtKB-KW"/>
</dbReference>
<comment type="similarity">
    <text evidence="10">Belongs to the MurCDEF family. MurF subfamily.</text>
</comment>
<protein>
    <recommendedName>
        <fullName evidence="10 11">UDP-N-acetylmuramoyl-tripeptide--D-alanyl-D-alanine ligase</fullName>
        <ecNumber evidence="10 11">6.3.2.10</ecNumber>
    </recommendedName>
    <alternativeName>
        <fullName evidence="10">D-alanyl-D-alanine-adding enzyme</fullName>
    </alternativeName>
</protein>
<dbReference type="PANTHER" id="PTHR43024">
    <property type="entry name" value="UDP-N-ACETYLMURAMOYL-TRIPEPTIDE--D-ALANYL-D-ALANINE LIGASE"/>
    <property type="match status" value="1"/>
</dbReference>
<dbReference type="Proteomes" id="UP000219621">
    <property type="component" value="Unassembled WGS sequence"/>
</dbReference>
<dbReference type="GO" id="GO:0009252">
    <property type="term" value="P:peptidoglycan biosynthetic process"/>
    <property type="evidence" value="ECO:0007669"/>
    <property type="project" value="UniProtKB-UniRule"/>
</dbReference>
<dbReference type="OrthoDB" id="9800958at2"/>
<dbReference type="Gene3D" id="3.90.190.20">
    <property type="entry name" value="Mur ligase, C-terminal domain"/>
    <property type="match status" value="1"/>
</dbReference>
<evidence type="ECO:0000259" key="12">
    <source>
        <dbReference type="Pfam" id="PF01225"/>
    </source>
</evidence>
<dbReference type="UniPathway" id="UPA00219"/>
<dbReference type="EMBL" id="OCNJ01000001">
    <property type="protein sequence ID" value="SOD90556.1"/>
    <property type="molecule type" value="Genomic_DNA"/>
</dbReference>
<keyword evidence="3 10" id="KW-0132">Cell division</keyword>
<evidence type="ECO:0000256" key="4">
    <source>
        <dbReference type="ARBA" id="ARBA00022741"/>
    </source>
</evidence>
<feature type="domain" description="Mur ligase C-terminal" evidence="13">
    <location>
        <begin position="339"/>
        <end position="452"/>
    </location>
</feature>
<evidence type="ECO:0000256" key="1">
    <source>
        <dbReference type="ARBA" id="ARBA00022490"/>
    </source>
</evidence>
<dbReference type="GO" id="GO:0005524">
    <property type="term" value="F:ATP binding"/>
    <property type="evidence" value="ECO:0007669"/>
    <property type="project" value="UniProtKB-UniRule"/>
</dbReference>
<comment type="caution">
    <text evidence="10">Lacks conserved residue(s) required for the propagation of feature annotation.</text>
</comment>
<evidence type="ECO:0000259" key="14">
    <source>
        <dbReference type="Pfam" id="PF08245"/>
    </source>
</evidence>
<dbReference type="Pfam" id="PF02875">
    <property type="entry name" value="Mur_ligase_C"/>
    <property type="match status" value="1"/>
</dbReference>
<dbReference type="GO" id="GO:0005737">
    <property type="term" value="C:cytoplasm"/>
    <property type="evidence" value="ECO:0007669"/>
    <property type="project" value="UniProtKB-SubCell"/>
</dbReference>
<dbReference type="Pfam" id="PF01225">
    <property type="entry name" value="Mur_ligase"/>
    <property type="match status" value="1"/>
</dbReference>
<keyword evidence="1 10" id="KW-0963">Cytoplasm</keyword>
<dbReference type="SUPFAM" id="SSF53244">
    <property type="entry name" value="MurD-like peptide ligases, peptide-binding domain"/>
    <property type="match status" value="1"/>
</dbReference>
<dbReference type="InterPro" id="IPR036615">
    <property type="entry name" value="Mur_ligase_C_dom_sf"/>
</dbReference>
<dbReference type="Pfam" id="PF08245">
    <property type="entry name" value="Mur_ligase_M"/>
    <property type="match status" value="1"/>
</dbReference>
<reference evidence="15 16" key="1">
    <citation type="submission" date="2017-09" db="EMBL/GenBank/DDBJ databases">
        <authorList>
            <person name="Ehlers B."/>
            <person name="Leendertz F.H."/>
        </authorList>
    </citation>
    <scope>NUCLEOTIDE SEQUENCE [LARGE SCALE GENOMIC DNA]</scope>
    <source>
        <strain evidence="15 16">USBA 140</strain>
    </source>
</reference>
<sequence length="475" mass="48361">MTALAPLWTAAEAASATAGRTAGDWACTGVSIDSRTVGEGDLFVALAGPSFDGHDFVAQALEKGAAAALVHRVPEGVDAARLLVVDDTLAGLRDLGIAARARLTGRVIAVTGSVGKTGAKEMLRLACGALGTTTASEGSFNNHWGLPLSLARTPRDTAWCVLEMGMNHAGELRDLTAVARPHVAIVTTVAAVHIEFFASVADIARAKAEILEGVVEGGTAVLPRDNDHFDILRGVAAERALRVVTFGEHPDSDLRLEAVEPGESTTAVRASLAGKPLVYTVGAVGKHWALNSLAVLAAVDAAGGDATTAALALGAMEPPKGRGRRQSISLPKSHGGGLLTVIDESYNASPVSVRAALGVLRTAAVGPGGRRIAVLGDMRELGVQADAMHAGLADAVTAGGIDVVHCCGPHMARLHDALPPALRGLYAADSAALAPLVAADVRAGDTVTVKGSLGSRMKVVLDALLALDTAADDGR</sequence>
<keyword evidence="16" id="KW-1185">Reference proteome</keyword>
<keyword evidence="2 10" id="KW-0436">Ligase</keyword>
<dbReference type="InterPro" id="IPR051046">
    <property type="entry name" value="MurCDEF_CellWall_CoF430Synth"/>
</dbReference>
<keyword evidence="5 10" id="KW-0067">ATP-binding</keyword>
<dbReference type="PANTHER" id="PTHR43024:SF1">
    <property type="entry name" value="UDP-N-ACETYLMURAMOYL-TRIPEPTIDE--D-ALANYL-D-ALANINE LIGASE"/>
    <property type="match status" value="1"/>
</dbReference>
<organism evidence="15 16">
    <name type="scientific">Caenispirillum bisanense</name>
    <dbReference type="NCBI Taxonomy" id="414052"/>
    <lineage>
        <taxon>Bacteria</taxon>
        <taxon>Pseudomonadati</taxon>
        <taxon>Pseudomonadota</taxon>
        <taxon>Alphaproteobacteria</taxon>
        <taxon>Rhodospirillales</taxon>
        <taxon>Novispirillaceae</taxon>
        <taxon>Caenispirillum</taxon>
    </lineage>
</organism>